<comment type="caution">
    <text evidence="4">The sequence shown here is derived from an EMBL/GenBank/DDBJ whole genome shotgun (WGS) entry which is preliminary data.</text>
</comment>
<evidence type="ECO:0000313" key="5">
    <source>
        <dbReference type="Proteomes" id="UP001501195"/>
    </source>
</evidence>
<dbReference type="Gene3D" id="2.30.30.110">
    <property type="match status" value="1"/>
</dbReference>
<evidence type="ECO:0000256" key="2">
    <source>
        <dbReference type="ARBA" id="ARBA00022649"/>
    </source>
</evidence>
<proteinExistence type="inferred from homology"/>
<organism evidence="4 5">
    <name type="scientific">Kineococcus glutinatus</name>
    <dbReference type="NCBI Taxonomy" id="1070872"/>
    <lineage>
        <taxon>Bacteria</taxon>
        <taxon>Bacillati</taxon>
        <taxon>Actinomycetota</taxon>
        <taxon>Actinomycetes</taxon>
        <taxon>Kineosporiales</taxon>
        <taxon>Kineosporiaceae</taxon>
        <taxon>Kineococcus</taxon>
    </lineage>
</organism>
<comment type="similarity">
    <text evidence="1">Belongs to the PemK/MazF family.</text>
</comment>
<protein>
    <submittedName>
        <fullName evidence="4">Uncharacterized protein</fullName>
    </submittedName>
</protein>
<dbReference type="InterPro" id="IPR011067">
    <property type="entry name" value="Plasmid_toxin/cell-grow_inhib"/>
</dbReference>
<sequence length="92" mass="9550">MELGTSLSEADVAAERVGRGVVAVVPVTGDTAQEFPFQVLLGARDTGLHVASEAQAEQVRAVSVERLGPAPGRLPSEAPEAPGNALRLHLVR</sequence>
<name>A0ABP9I0R9_9ACTN</name>
<dbReference type="Pfam" id="PF02452">
    <property type="entry name" value="PemK_toxin"/>
    <property type="match status" value="1"/>
</dbReference>
<dbReference type="Proteomes" id="UP001501195">
    <property type="component" value="Unassembled WGS sequence"/>
</dbReference>
<dbReference type="SUPFAM" id="SSF50118">
    <property type="entry name" value="Cell growth inhibitor/plasmid maintenance toxic component"/>
    <property type="match status" value="1"/>
</dbReference>
<dbReference type="EMBL" id="BAABIL010000381">
    <property type="protein sequence ID" value="GAA4984492.1"/>
    <property type="molecule type" value="Genomic_DNA"/>
</dbReference>
<accession>A0ABP9I0R9</accession>
<evidence type="ECO:0000256" key="1">
    <source>
        <dbReference type="ARBA" id="ARBA00007521"/>
    </source>
</evidence>
<keyword evidence="5" id="KW-1185">Reference proteome</keyword>
<dbReference type="InterPro" id="IPR003477">
    <property type="entry name" value="PemK-like"/>
</dbReference>
<keyword evidence="2" id="KW-1277">Toxin-antitoxin system</keyword>
<reference evidence="5" key="1">
    <citation type="journal article" date="2019" name="Int. J. Syst. Evol. Microbiol.">
        <title>The Global Catalogue of Microorganisms (GCM) 10K type strain sequencing project: providing services to taxonomists for standard genome sequencing and annotation.</title>
        <authorList>
            <consortium name="The Broad Institute Genomics Platform"/>
            <consortium name="The Broad Institute Genome Sequencing Center for Infectious Disease"/>
            <person name="Wu L."/>
            <person name="Ma J."/>
        </authorList>
    </citation>
    <scope>NUCLEOTIDE SEQUENCE [LARGE SCALE GENOMIC DNA]</scope>
    <source>
        <strain evidence="5">JCM 18126</strain>
    </source>
</reference>
<evidence type="ECO:0000313" key="4">
    <source>
        <dbReference type="EMBL" id="GAA4984492.1"/>
    </source>
</evidence>
<evidence type="ECO:0000256" key="3">
    <source>
        <dbReference type="SAM" id="MobiDB-lite"/>
    </source>
</evidence>
<feature type="region of interest" description="Disordered" evidence="3">
    <location>
        <begin position="70"/>
        <end position="92"/>
    </location>
</feature>
<dbReference type="RefSeq" id="WP_345712872.1">
    <property type="nucleotide sequence ID" value="NZ_BAABIL010000381.1"/>
</dbReference>
<gene>
    <name evidence="4" type="ORF">GCM10023225_24470</name>
</gene>